<proteinExistence type="predicted"/>
<accession>A0A9J6ZNS1</accession>
<dbReference type="PANTHER" id="PTHR36932:SF1">
    <property type="entry name" value="CAPSULAR POLYSACCHARIDE BIOSYNTHESIS PROTEIN"/>
    <property type="match status" value="1"/>
</dbReference>
<dbReference type="Gene3D" id="3.40.50.12780">
    <property type="entry name" value="N-terminal domain of ligase-like"/>
    <property type="match status" value="1"/>
</dbReference>
<dbReference type="AlphaFoldDB" id="A0A9J6ZNS1"/>
<dbReference type="KEGG" id="alkq:M9189_10495"/>
<keyword evidence="2" id="KW-1185">Reference proteome</keyword>
<dbReference type="InterPro" id="IPR053158">
    <property type="entry name" value="CapK_Type1_Caps_Biosynth"/>
</dbReference>
<protein>
    <recommendedName>
        <fullName evidence="3">Phenylacetate--CoA ligase family protein</fullName>
    </recommendedName>
</protein>
<dbReference type="PANTHER" id="PTHR36932">
    <property type="entry name" value="CAPSULAR POLYSACCHARIDE BIOSYNTHESIS PROTEIN"/>
    <property type="match status" value="1"/>
</dbReference>
<dbReference type="Proteomes" id="UP001056426">
    <property type="component" value="Chromosome"/>
</dbReference>
<evidence type="ECO:0000313" key="2">
    <source>
        <dbReference type="Proteomes" id="UP001056426"/>
    </source>
</evidence>
<evidence type="ECO:0000313" key="1">
    <source>
        <dbReference type="EMBL" id="URW79283.1"/>
    </source>
</evidence>
<name>A0A9J6ZNS1_9BACT</name>
<sequence length="432" mass="49820">MDFFTVLQLSGFQVKEAGRVFARLKDEAKNPDLREKRRWDAFDFHYCNNTNYAKFVGPRPERWEDIPVINKSKIREYNIPRIPDSNRAKRYYFRNTSGSTGKPFDYAVDTLSHALTWRILEDRYKSAGVSLNDLQARYYGFPYSFVSRTAEKLKDYVSNRVRFDTVDLSDRNMENWLDMFSRKNFAYMYGYAYPIVTFAKFLARKGKILKAYCPTLRVVIVTSEMCTLEEQKLCEEVFGVPIYNEYGASEAGHIGFGCDGKWKLAHELMYVEILDENDRPCPHGTVGRVVLTPLFNKGTPLIRYDIGDMAAIEIDNGEEVLSKLMGRIEEMAILPSGKKVAGDTLFVYVFKEFAKVCPDITEYKVIQSSAKLFEVNISTSREVTVEELGKLKKLCLNALGDEAEVVVNCKEVLDRTLMGKFKRFERRYNPNA</sequence>
<dbReference type="RefSeq" id="WP_250723048.1">
    <property type="nucleotide sequence ID" value="NZ_CP098400.1"/>
</dbReference>
<dbReference type="EMBL" id="CP098400">
    <property type="protein sequence ID" value="URW79283.1"/>
    <property type="molecule type" value="Genomic_DNA"/>
</dbReference>
<organism evidence="1 2">
    <name type="scientific">Xiashengella succiniciproducens</name>
    <dbReference type="NCBI Taxonomy" id="2949635"/>
    <lineage>
        <taxon>Bacteria</taxon>
        <taxon>Pseudomonadati</taxon>
        <taxon>Bacteroidota</taxon>
        <taxon>Bacteroidia</taxon>
        <taxon>Marinilabiliales</taxon>
        <taxon>Marinilabiliaceae</taxon>
        <taxon>Xiashengella</taxon>
    </lineage>
</organism>
<dbReference type="InterPro" id="IPR042099">
    <property type="entry name" value="ANL_N_sf"/>
</dbReference>
<evidence type="ECO:0008006" key="3">
    <source>
        <dbReference type="Google" id="ProtNLM"/>
    </source>
</evidence>
<dbReference type="SUPFAM" id="SSF56801">
    <property type="entry name" value="Acetyl-CoA synthetase-like"/>
    <property type="match status" value="1"/>
</dbReference>
<reference evidence="1" key="2">
    <citation type="submission" date="2022-06" db="EMBL/GenBank/DDBJ databases">
        <title>Xiashengella guii gen. nov. sp. nov., a bacterium isolated form anaerobic digestion tank.</title>
        <authorList>
            <person name="Huang H."/>
        </authorList>
    </citation>
    <scope>NUCLEOTIDE SEQUENCE</scope>
    <source>
        <strain evidence="1">Ai-910</strain>
    </source>
</reference>
<reference evidence="1" key="1">
    <citation type="submission" date="2022-05" db="EMBL/GenBank/DDBJ databases">
        <authorList>
            <person name="Sun X."/>
        </authorList>
    </citation>
    <scope>NUCLEOTIDE SEQUENCE</scope>
    <source>
        <strain evidence="1">Ai-910</strain>
    </source>
</reference>
<gene>
    <name evidence="1" type="ORF">M9189_10495</name>
</gene>